<feature type="compositionally biased region" description="Low complexity" evidence="6">
    <location>
        <begin position="288"/>
        <end position="306"/>
    </location>
</feature>
<keyword evidence="2" id="KW-0145">Chemotaxis</keyword>
<organism evidence="10">
    <name type="scientific">Acidithiobacillus ferrianus</name>
    <dbReference type="NCBI Taxonomy" id="2678518"/>
    <lineage>
        <taxon>Bacteria</taxon>
        <taxon>Pseudomonadati</taxon>
        <taxon>Pseudomonadota</taxon>
        <taxon>Acidithiobacillia</taxon>
        <taxon>Acidithiobacillales</taxon>
        <taxon>Acidithiobacillaceae</taxon>
        <taxon>Acidithiobacillus</taxon>
    </lineage>
</organism>
<dbReference type="SMART" id="SM00304">
    <property type="entry name" value="HAMP"/>
    <property type="match status" value="1"/>
</dbReference>
<dbReference type="InterPro" id="IPR004090">
    <property type="entry name" value="Chemotax_Me-accpt_rcpt"/>
</dbReference>
<dbReference type="PROSITE" id="PS50885">
    <property type="entry name" value="HAMP"/>
    <property type="match status" value="1"/>
</dbReference>
<dbReference type="PANTHER" id="PTHR43531">
    <property type="entry name" value="PROTEIN ICFG"/>
    <property type="match status" value="1"/>
</dbReference>
<dbReference type="Pfam" id="PF00015">
    <property type="entry name" value="MCPsignal"/>
    <property type="match status" value="1"/>
</dbReference>
<evidence type="ECO:0000256" key="1">
    <source>
        <dbReference type="ARBA" id="ARBA00004370"/>
    </source>
</evidence>
<dbReference type="InterPro" id="IPR004089">
    <property type="entry name" value="MCPsignal_dom"/>
</dbReference>
<reference evidence="10" key="1">
    <citation type="submission" date="2019-11" db="EMBL/GenBank/DDBJ databases">
        <title>Acidithiobacillus ferrianus sp. nov.: a facultatively anaerobic and extremely acidophilic chemolithoautotroph.</title>
        <authorList>
            <person name="Norris P.R."/>
            <person name="Falagan C."/>
            <person name="Moya-Beltran A."/>
            <person name="Castro M."/>
            <person name="Quatrini R."/>
            <person name="Johnson D.B."/>
        </authorList>
    </citation>
    <scope>NUCLEOTIDE SEQUENCE [LARGE SCALE GENOMIC DNA]</scope>
    <source>
        <strain evidence="10">MG</strain>
    </source>
</reference>
<gene>
    <name evidence="10" type="ORF">GL267_04135</name>
</gene>
<dbReference type="AlphaFoldDB" id="A0A845U7P6"/>
<keyword evidence="5" id="KW-0175">Coiled coil</keyword>
<evidence type="ECO:0000256" key="2">
    <source>
        <dbReference type="ARBA" id="ARBA00022500"/>
    </source>
</evidence>
<dbReference type="EMBL" id="WNJL01000018">
    <property type="protein sequence ID" value="NDU41861.1"/>
    <property type="molecule type" value="Genomic_DNA"/>
</dbReference>
<feature type="region of interest" description="Disordered" evidence="6">
    <location>
        <begin position="281"/>
        <end position="306"/>
    </location>
</feature>
<comment type="caution">
    <text evidence="10">The sequence shown here is derived from an EMBL/GenBank/DDBJ whole genome shotgun (WGS) entry which is preliminary data.</text>
</comment>
<evidence type="ECO:0000256" key="3">
    <source>
        <dbReference type="ARBA" id="ARBA00029447"/>
    </source>
</evidence>
<keyword evidence="4" id="KW-0807">Transducer</keyword>
<evidence type="ECO:0000313" key="10">
    <source>
        <dbReference type="EMBL" id="NDU41861.1"/>
    </source>
</evidence>
<dbReference type="CDD" id="cd06225">
    <property type="entry name" value="HAMP"/>
    <property type="match status" value="1"/>
</dbReference>
<dbReference type="FunFam" id="1.10.287.950:FF:000001">
    <property type="entry name" value="Methyl-accepting chemotaxis sensory transducer"/>
    <property type="match status" value="1"/>
</dbReference>
<feature type="domain" description="HAMP" evidence="9">
    <location>
        <begin position="219"/>
        <end position="271"/>
    </location>
</feature>
<evidence type="ECO:0000256" key="7">
    <source>
        <dbReference type="SAM" id="Phobius"/>
    </source>
</evidence>
<proteinExistence type="inferred from homology"/>
<dbReference type="PRINTS" id="PR00260">
    <property type="entry name" value="CHEMTRNSDUCR"/>
</dbReference>
<sequence length="550" mass="57952">MFGNMRIGLRLGVSYAVVIMLLILIAVTALMQMQKIKVTTGTLTTVVWPNLQHAGSLRVAILEMAGDCRDALLAQTPAQRAQSQQDIQKLQSRSQDLLTTLHKDVQHRKARLVVESIQRHMESYNSALSTCLQEMNAIAAGAVGGEASVAVITQFQQQVIPREERLRAEIEHLNGVISGKLGIVERQNNTNYVIARNLSIGIGVAAMLVATLMGVFLTRSITRPLNEAVRTAEGVAEGDLSMSVVSRTHDETGRLMAALGTMVERLTQTIGEVRGAADNLSSASEQVSATSQSLSQSASEQAASVEETSATLEEAAASIKQNAENARVTDDIATGAAKEARMGGEAVAGTVQAMKNIAEKIGIIDDIAYQTNMLALNAAIEAARAGEHGKGFAVVAAEVRKLAERSQVAAQEIGTLAGNSVRVAEQAGSALTALVPAIGKTSDLVQEISAASNEQAASIDQINLAVGQLNQVTQQNASASEELAATAEEMSGQAEQLQQLMATFRLRAPGSAVPVQAGARKSAAAAVAPFKGRGQDMLPVSADSHDFVRF</sequence>
<evidence type="ECO:0000256" key="6">
    <source>
        <dbReference type="SAM" id="MobiDB-lite"/>
    </source>
</evidence>
<dbReference type="SUPFAM" id="SSF58104">
    <property type="entry name" value="Methyl-accepting chemotaxis protein (MCP) signaling domain"/>
    <property type="match status" value="1"/>
</dbReference>
<dbReference type="Pfam" id="PF12729">
    <property type="entry name" value="4HB_MCP_1"/>
    <property type="match status" value="1"/>
</dbReference>
<keyword evidence="7" id="KW-0812">Transmembrane</keyword>
<keyword evidence="7" id="KW-0472">Membrane</keyword>
<dbReference type="InterPro" id="IPR051310">
    <property type="entry name" value="MCP_chemotaxis"/>
</dbReference>
<evidence type="ECO:0000256" key="4">
    <source>
        <dbReference type="PROSITE-ProRule" id="PRU00284"/>
    </source>
</evidence>
<evidence type="ECO:0000259" key="8">
    <source>
        <dbReference type="PROSITE" id="PS50111"/>
    </source>
</evidence>
<dbReference type="InterPro" id="IPR003660">
    <property type="entry name" value="HAMP_dom"/>
</dbReference>
<dbReference type="Gene3D" id="1.10.287.950">
    <property type="entry name" value="Methyl-accepting chemotaxis protein"/>
    <property type="match status" value="1"/>
</dbReference>
<feature type="domain" description="Methyl-accepting transducer" evidence="8">
    <location>
        <begin position="276"/>
        <end position="491"/>
    </location>
</feature>
<dbReference type="GO" id="GO:0007165">
    <property type="term" value="P:signal transduction"/>
    <property type="evidence" value="ECO:0007669"/>
    <property type="project" value="UniProtKB-KW"/>
</dbReference>
<comment type="subcellular location">
    <subcellularLocation>
        <location evidence="1">Membrane</location>
    </subcellularLocation>
</comment>
<dbReference type="PROSITE" id="PS50111">
    <property type="entry name" value="CHEMOTAXIS_TRANSDUC_2"/>
    <property type="match status" value="1"/>
</dbReference>
<dbReference type="RefSeq" id="WP_163096843.1">
    <property type="nucleotide sequence ID" value="NZ_CP127523.1"/>
</dbReference>
<protein>
    <submittedName>
        <fullName evidence="10">HAMP domain-containing protein</fullName>
    </submittedName>
</protein>
<dbReference type="PANTHER" id="PTHR43531:SF11">
    <property type="entry name" value="METHYL-ACCEPTING CHEMOTAXIS PROTEIN 3"/>
    <property type="match status" value="1"/>
</dbReference>
<evidence type="ECO:0000256" key="5">
    <source>
        <dbReference type="SAM" id="Coils"/>
    </source>
</evidence>
<dbReference type="InterPro" id="IPR024478">
    <property type="entry name" value="HlyB_4HB_MCP"/>
</dbReference>
<name>A0A845U7P6_9PROT</name>
<dbReference type="GO" id="GO:0004888">
    <property type="term" value="F:transmembrane signaling receptor activity"/>
    <property type="evidence" value="ECO:0007669"/>
    <property type="project" value="InterPro"/>
</dbReference>
<evidence type="ECO:0000259" key="9">
    <source>
        <dbReference type="PROSITE" id="PS50885"/>
    </source>
</evidence>
<dbReference type="GO" id="GO:0005886">
    <property type="term" value="C:plasma membrane"/>
    <property type="evidence" value="ECO:0007669"/>
    <property type="project" value="TreeGrafter"/>
</dbReference>
<comment type="similarity">
    <text evidence="3">Belongs to the methyl-accepting chemotaxis (MCP) protein family.</text>
</comment>
<accession>A0A845U7P6</accession>
<dbReference type="Pfam" id="PF00672">
    <property type="entry name" value="HAMP"/>
    <property type="match status" value="1"/>
</dbReference>
<dbReference type="GO" id="GO:0006935">
    <property type="term" value="P:chemotaxis"/>
    <property type="evidence" value="ECO:0007669"/>
    <property type="project" value="UniProtKB-KW"/>
</dbReference>
<feature type="coiled-coil region" evidence="5">
    <location>
        <begin position="469"/>
        <end position="507"/>
    </location>
</feature>
<dbReference type="SMART" id="SM00283">
    <property type="entry name" value="MA"/>
    <property type="match status" value="1"/>
</dbReference>
<keyword evidence="7" id="KW-1133">Transmembrane helix</keyword>
<feature type="transmembrane region" description="Helical" evidence="7">
    <location>
        <begin position="12"/>
        <end position="31"/>
    </location>
</feature>